<dbReference type="Pfam" id="PF13640">
    <property type="entry name" value="2OG-FeII_Oxy_3"/>
    <property type="match status" value="1"/>
</dbReference>
<dbReference type="PANTHER" id="PTHR12907:SF26">
    <property type="entry name" value="HIF PROLYL HYDROXYLASE, ISOFORM C"/>
    <property type="match status" value="1"/>
</dbReference>
<keyword evidence="4" id="KW-0560">Oxidoreductase</keyword>
<dbReference type="InterPro" id="IPR013083">
    <property type="entry name" value="Znf_RING/FYVE/PHD"/>
</dbReference>
<dbReference type="Gene3D" id="2.60.120.620">
    <property type="entry name" value="q2cbj1_9rhob like domain"/>
    <property type="match status" value="1"/>
</dbReference>
<evidence type="ECO:0000313" key="6">
    <source>
        <dbReference type="EMBL" id="CAE8675778.1"/>
    </source>
</evidence>
<evidence type="ECO:0000256" key="4">
    <source>
        <dbReference type="ARBA" id="ARBA00023002"/>
    </source>
</evidence>
<proteinExistence type="predicted"/>
<name>A0A813JCY6_POLGL</name>
<protein>
    <recommendedName>
        <fullName evidence="5">Prolyl 4-hydroxylase alpha subunit domain-containing protein</fullName>
    </recommendedName>
</protein>
<keyword evidence="2" id="KW-0847">Vitamin C</keyword>
<evidence type="ECO:0000256" key="2">
    <source>
        <dbReference type="ARBA" id="ARBA00022896"/>
    </source>
</evidence>
<accession>A0A813JCY6</accession>
<dbReference type="InterPro" id="IPR044862">
    <property type="entry name" value="Pro_4_hyd_alph_FE2OG_OXY"/>
</dbReference>
<sequence length="491" mass="53743">MCITLVRRWPIKLQPDALAAEWLALYAYEHSKRPRDPTDLRNFAVNRLGSVSYGEARKAVQFYADLAVPLADLPPPEESLERPGLESKACVRKSTNQPIGPETVVQRYQLVGGFAPGGVCAICSCEEGGKTTVELSCGGHHRFHKECIDRKFQGCANFSTGGCAIGAYDGNQWGYMGGVAPFNTDSDFSDSTTWPTPECPVCKRTALGEIQLKVSGVFTSQPSKSVADALRGKKQSDAPMLGFAVGRHFSSAPASRLDGHVLTRERCTAAWVHLQLAWLVKDGLPGKIGTDRWWWIMDDAQEAIGDQLQKQGYCYLDNFLSDEQALELQKEVAACHAAGRLEAGGLVNGKLPSADDAKYADRATRGDVIGWFDGDEEEWPHGRTLDGYLLKLGTLVSELAKPVPELKKVTSRSKAMAACYPGGGARYVRHVDNDGKHALCRTRLLTALIYLNEGWKEGDGGELAIYDAVDTKLEREARPETFVWFSCSCAC</sequence>
<evidence type="ECO:0000256" key="1">
    <source>
        <dbReference type="ARBA" id="ARBA00001961"/>
    </source>
</evidence>
<reference evidence="6" key="1">
    <citation type="submission" date="2021-02" db="EMBL/GenBank/DDBJ databases">
        <authorList>
            <person name="Dougan E. K."/>
            <person name="Rhodes N."/>
            <person name="Thang M."/>
            <person name="Chan C."/>
        </authorList>
    </citation>
    <scope>NUCLEOTIDE SEQUENCE</scope>
</reference>
<evidence type="ECO:0000256" key="3">
    <source>
        <dbReference type="ARBA" id="ARBA00022964"/>
    </source>
</evidence>
<evidence type="ECO:0000313" key="7">
    <source>
        <dbReference type="Proteomes" id="UP000626109"/>
    </source>
</evidence>
<dbReference type="PANTHER" id="PTHR12907">
    <property type="entry name" value="EGL NINE HOMOLOG-RELATED"/>
    <property type="match status" value="1"/>
</dbReference>
<dbReference type="InterPro" id="IPR006620">
    <property type="entry name" value="Pro_4_hyd_alph"/>
</dbReference>
<dbReference type="Gene3D" id="3.30.40.10">
    <property type="entry name" value="Zinc/RING finger domain, C3HC4 (zinc finger)"/>
    <property type="match status" value="1"/>
</dbReference>
<dbReference type="SUPFAM" id="SSF57850">
    <property type="entry name" value="RING/U-box"/>
    <property type="match status" value="1"/>
</dbReference>
<dbReference type="GO" id="GO:0008198">
    <property type="term" value="F:ferrous iron binding"/>
    <property type="evidence" value="ECO:0007669"/>
    <property type="project" value="TreeGrafter"/>
</dbReference>
<dbReference type="GO" id="GO:0031418">
    <property type="term" value="F:L-ascorbic acid binding"/>
    <property type="evidence" value="ECO:0007669"/>
    <property type="project" value="UniProtKB-KW"/>
</dbReference>
<comment type="cofactor">
    <cofactor evidence="1">
        <name>L-ascorbate</name>
        <dbReference type="ChEBI" id="CHEBI:38290"/>
    </cofactor>
</comment>
<dbReference type="AlphaFoldDB" id="A0A813JCY6"/>
<organism evidence="6 7">
    <name type="scientific">Polarella glacialis</name>
    <name type="common">Dinoflagellate</name>
    <dbReference type="NCBI Taxonomy" id="89957"/>
    <lineage>
        <taxon>Eukaryota</taxon>
        <taxon>Sar</taxon>
        <taxon>Alveolata</taxon>
        <taxon>Dinophyceae</taxon>
        <taxon>Suessiales</taxon>
        <taxon>Suessiaceae</taxon>
        <taxon>Polarella</taxon>
    </lineage>
</organism>
<dbReference type="SMART" id="SM00702">
    <property type="entry name" value="P4Hc"/>
    <property type="match status" value="1"/>
</dbReference>
<dbReference type="InterPro" id="IPR051559">
    <property type="entry name" value="HIF_prolyl_hydroxylases"/>
</dbReference>
<dbReference type="GO" id="GO:0071456">
    <property type="term" value="P:cellular response to hypoxia"/>
    <property type="evidence" value="ECO:0007669"/>
    <property type="project" value="TreeGrafter"/>
</dbReference>
<dbReference type="EMBL" id="CAJNNW010025141">
    <property type="protein sequence ID" value="CAE8675778.1"/>
    <property type="molecule type" value="Genomic_DNA"/>
</dbReference>
<feature type="domain" description="Prolyl 4-hydroxylase alpha subunit" evidence="5">
    <location>
        <begin position="311"/>
        <end position="486"/>
    </location>
</feature>
<dbReference type="Proteomes" id="UP000626109">
    <property type="component" value="Unassembled WGS sequence"/>
</dbReference>
<keyword evidence="3" id="KW-0223">Dioxygenase</keyword>
<dbReference type="GO" id="GO:0031543">
    <property type="term" value="F:peptidyl-proline dioxygenase activity"/>
    <property type="evidence" value="ECO:0007669"/>
    <property type="project" value="TreeGrafter"/>
</dbReference>
<comment type="caution">
    <text evidence="6">The sequence shown here is derived from an EMBL/GenBank/DDBJ whole genome shotgun (WGS) entry which is preliminary data.</text>
</comment>
<evidence type="ECO:0000259" key="5">
    <source>
        <dbReference type="SMART" id="SM00702"/>
    </source>
</evidence>
<gene>
    <name evidence="6" type="ORF">PGLA2088_LOCUS19547</name>
</gene>